<name>A0A6C0JMM4_9ZZZZ</name>
<dbReference type="EMBL" id="MN740430">
    <property type="protein sequence ID" value="QHU05980.1"/>
    <property type="molecule type" value="Genomic_DNA"/>
</dbReference>
<dbReference type="AlphaFoldDB" id="A0A6C0JMM4"/>
<accession>A0A6C0JMM4</accession>
<reference evidence="1" key="1">
    <citation type="journal article" date="2020" name="Nature">
        <title>Giant virus diversity and host interactions through global metagenomics.</title>
        <authorList>
            <person name="Schulz F."/>
            <person name="Roux S."/>
            <person name="Paez-Espino D."/>
            <person name="Jungbluth S."/>
            <person name="Walsh D.A."/>
            <person name="Denef V.J."/>
            <person name="McMahon K.D."/>
            <person name="Konstantinidis K.T."/>
            <person name="Eloe-Fadrosh E.A."/>
            <person name="Kyrpides N.C."/>
            <person name="Woyke T."/>
        </authorList>
    </citation>
    <scope>NUCLEOTIDE SEQUENCE</scope>
    <source>
        <strain evidence="1">GVMAG-M-3300027747-57</strain>
    </source>
</reference>
<protein>
    <submittedName>
        <fullName evidence="1">Uncharacterized protein</fullName>
    </submittedName>
</protein>
<organism evidence="1">
    <name type="scientific">viral metagenome</name>
    <dbReference type="NCBI Taxonomy" id="1070528"/>
    <lineage>
        <taxon>unclassified sequences</taxon>
        <taxon>metagenomes</taxon>
        <taxon>organismal metagenomes</taxon>
    </lineage>
</organism>
<sequence length="188" mass="20733">MSNPVFIREDINNNKLNAIKAMPLKDSSSDKTSSFEVNRKIYEKTYTTPLTTSQINSLLKPARFGMGGNSGLGSSRIRPTIFDGTSAPNQKKWMGNRDASQVTVNRRTNSIGVGTLNYSNTPLSFTKPNDVNIVNHALRRVRSGGAVAPPSKNFSPSKTFVLSPGFHPYMQPGYKGKNPGYFPNLRYN</sequence>
<proteinExistence type="predicted"/>
<evidence type="ECO:0000313" key="1">
    <source>
        <dbReference type="EMBL" id="QHU05980.1"/>
    </source>
</evidence>